<name>A0AAC9HIP8_NEOTH</name>
<reference evidence="2 4" key="2">
    <citation type="submission" date="2019-05" db="EMBL/GenBank/DDBJ databases">
        <title>Genome sequence of Moorella thermoacetica ATCC 33924.</title>
        <authorList>
            <person name="Poehlein A."/>
            <person name="Bengelsdorf F.R."/>
            <person name="Duerre P."/>
            <person name="Daniel R."/>
        </authorList>
    </citation>
    <scope>NUCLEOTIDE SEQUENCE [LARGE SCALE GENOMIC DNA]</scope>
    <source>
        <strain evidence="2 4">ATCC 33924</strain>
    </source>
</reference>
<evidence type="ECO:0000313" key="3">
    <source>
        <dbReference type="Proteomes" id="UP000094598"/>
    </source>
</evidence>
<dbReference type="EMBL" id="CP017019">
    <property type="protein sequence ID" value="AOQ24649.1"/>
    <property type="molecule type" value="Genomic_DNA"/>
</dbReference>
<dbReference type="Proteomes" id="UP000094598">
    <property type="component" value="Chromosome"/>
</dbReference>
<dbReference type="EMBL" id="VCDX01000006">
    <property type="protein sequence ID" value="TYL12752.1"/>
    <property type="molecule type" value="Genomic_DNA"/>
</dbReference>
<accession>A0AAC9HIP8</accession>
<dbReference type="AlphaFoldDB" id="A0AAC9HIP8"/>
<dbReference type="Proteomes" id="UP000322283">
    <property type="component" value="Unassembled WGS sequence"/>
</dbReference>
<organism evidence="1 3">
    <name type="scientific">Neomoorella thermoacetica</name>
    <name type="common">Clostridium thermoaceticum</name>
    <dbReference type="NCBI Taxonomy" id="1525"/>
    <lineage>
        <taxon>Bacteria</taxon>
        <taxon>Bacillati</taxon>
        <taxon>Bacillota</taxon>
        <taxon>Clostridia</taxon>
        <taxon>Neomoorellales</taxon>
        <taxon>Neomoorellaceae</taxon>
        <taxon>Neomoorella</taxon>
    </lineage>
</organism>
<reference evidence="1 3" key="1">
    <citation type="submission" date="2016-08" db="EMBL/GenBank/DDBJ databases">
        <title>Moorella thermoacetica DSM 103132.</title>
        <authorList>
            <person name="Jendresen C.B."/>
            <person name="Redl S.M."/>
            <person name="Jensen T.O."/>
            <person name="Nielsen A.T."/>
        </authorList>
    </citation>
    <scope>NUCLEOTIDE SEQUENCE [LARGE SCALE GENOMIC DNA]</scope>
    <source>
        <strain evidence="1 3">DSM 103132</strain>
    </source>
</reference>
<proteinExistence type="predicted"/>
<gene>
    <name evidence="1" type="ORF">Maut_02221</name>
    <name evidence="2" type="ORF">MTAT_19940</name>
</gene>
<protein>
    <submittedName>
        <fullName evidence="1">Uncharacterized protein</fullName>
    </submittedName>
</protein>
<evidence type="ECO:0000313" key="1">
    <source>
        <dbReference type="EMBL" id="AOQ24649.1"/>
    </source>
</evidence>
<keyword evidence="4" id="KW-1185">Reference proteome</keyword>
<sequence length="138" mass="16391">MNNVIFKCYRRGDWPLYFLTDESYTLATLQARIKDNPYIFARGVELDKGFVSAYYTYNLVNFASFDQISEVIPHSLYIMDYEVFLENNCCRCKFYVDGLYCRLNAQTEDVEDGRCSLFVENFWLKLSRWVKTLVEGRD</sequence>
<evidence type="ECO:0000313" key="2">
    <source>
        <dbReference type="EMBL" id="TYL12752.1"/>
    </source>
</evidence>
<evidence type="ECO:0000313" key="4">
    <source>
        <dbReference type="Proteomes" id="UP000322283"/>
    </source>
</evidence>
<dbReference type="RefSeq" id="WP_069590410.1">
    <property type="nucleotide sequence ID" value="NZ_CP017019.1"/>
</dbReference>